<evidence type="ECO:0000313" key="7">
    <source>
        <dbReference type="EMBL" id="MCY1080241.1"/>
    </source>
</evidence>
<dbReference type="CDD" id="cd00685">
    <property type="entry name" value="Trans_IPPS_HT"/>
    <property type="match status" value="1"/>
</dbReference>
<dbReference type="RefSeq" id="WP_267538915.1">
    <property type="nucleotide sequence ID" value="NZ_JAPNKA010000001.1"/>
</dbReference>
<evidence type="ECO:0000256" key="2">
    <source>
        <dbReference type="ARBA" id="ARBA00006706"/>
    </source>
</evidence>
<comment type="similarity">
    <text evidence="2 6">Belongs to the FPP/GGPP synthase family.</text>
</comment>
<keyword evidence="8" id="KW-1185">Reference proteome</keyword>
<dbReference type="InterPro" id="IPR033749">
    <property type="entry name" value="Polyprenyl_synt_CS"/>
</dbReference>
<dbReference type="Pfam" id="PF00348">
    <property type="entry name" value="polyprenyl_synt"/>
    <property type="match status" value="1"/>
</dbReference>
<evidence type="ECO:0000256" key="3">
    <source>
        <dbReference type="ARBA" id="ARBA00022679"/>
    </source>
</evidence>
<dbReference type="PANTHER" id="PTHR12001">
    <property type="entry name" value="GERANYLGERANYL PYROPHOSPHATE SYNTHASE"/>
    <property type="match status" value="1"/>
</dbReference>
<dbReference type="Proteomes" id="UP001207654">
    <property type="component" value="Unassembled WGS sequence"/>
</dbReference>
<dbReference type="PROSITE" id="PS00723">
    <property type="entry name" value="POLYPRENYL_SYNTHASE_1"/>
    <property type="match status" value="1"/>
</dbReference>
<accession>A0ABT4AG02</accession>
<dbReference type="Gene3D" id="1.10.600.10">
    <property type="entry name" value="Farnesyl Diphosphate Synthase"/>
    <property type="match status" value="1"/>
</dbReference>
<dbReference type="PANTHER" id="PTHR12001:SF85">
    <property type="entry name" value="SHORT CHAIN ISOPRENYL DIPHOSPHATE SYNTHASE"/>
    <property type="match status" value="1"/>
</dbReference>
<evidence type="ECO:0000313" key="8">
    <source>
        <dbReference type="Proteomes" id="UP001207654"/>
    </source>
</evidence>
<proteinExistence type="inferred from homology"/>
<keyword evidence="3 6" id="KW-0808">Transferase</keyword>
<keyword evidence="5" id="KW-0460">Magnesium</keyword>
<dbReference type="SUPFAM" id="SSF48576">
    <property type="entry name" value="Terpenoid synthases"/>
    <property type="match status" value="1"/>
</dbReference>
<dbReference type="SFLD" id="SFLDS00005">
    <property type="entry name" value="Isoprenoid_Synthase_Type_I"/>
    <property type="match status" value="1"/>
</dbReference>
<organism evidence="7 8">
    <name type="scientific">Archangium lansingense</name>
    <dbReference type="NCBI Taxonomy" id="2995310"/>
    <lineage>
        <taxon>Bacteria</taxon>
        <taxon>Pseudomonadati</taxon>
        <taxon>Myxococcota</taxon>
        <taxon>Myxococcia</taxon>
        <taxon>Myxococcales</taxon>
        <taxon>Cystobacterineae</taxon>
        <taxon>Archangiaceae</taxon>
        <taxon>Archangium</taxon>
    </lineage>
</organism>
<dbReference type="EMBL" id="JAPNKA010000001">
    <property type="protein sequence ID" value="MCY1080241.1"/>
    <property type="molecule type" value="Genomic_DNA"/>
</dbReference>
<dbReference type="PROSITE" id="PS00444">
    <property type="entry name" value="POLYPRENYL_SYNTHASE_2"/>
    <property type="match status" value="1"/>
</dbReference>
<evidence type="ECO:0000256" key="1">
    <source>
        <dbReference type="ARBA" id="ARBA00001946"/>
    </source>
</evidence>
<gene>
    <name evidence="7" type="ORF">OV287_37895</name>
</gene>
<reference evidence="7 8" key="1">
    <citation type="submission" date="2022-11" db="EMBL/GenBank/DDBJ databases">
        <title>Minimal conservation of predation-associated metabolite biosynthetic gene clusters underscores biosynthetic potential of Myxococcota including descriptions for ten novel species: Archangium lansinium sp. nov., Myxococcus landrumus sp. nov., Nannocystis bai.</title>
        <authorList>
            <person name="Ahearne A."/>
            <person name="Stevens C."/>
            <person name="Phillips K."/>
        </authorList>
    </citation>
    <scope>NUCLEOTIDE SEQUENCE [LARGE SCALE GENOMIC DNA]</scope>
    <source>
        <strain evidence="7 8">MIWBW</strain>
    </source>
</reference>
<comment type="caution">
    <text evidence="7">The sequence shown here is derived from an EMBL/GenBank/DDBJ whole genome shotgun (WGS) entry which is preliminary data.</text>
</comment>
<comment type="cofactor">
    <cofactor evidence="1">
        <name>Mg(2+)</name>
        <dbReference type="ChEBI" id="CHEBI:18420"/>
    </cofactor>
</comment>
<sequence length="345" mass="38869">MPTTATSARVRETLEEYGAAARARMREYLRDRQSHHAFYELVSDYPERGGRSLRASLCLATARAFGAEPTAALNSAVALELLHNAFLVHDDLEDESEERRGRPTLHLRHGAPLAINAGDALAVLSLRPLIDNVGTLGSRLALRILEEAERMARESVEGQALELWWRQHHVIDLGEADYLRMVLKKTCWYTTIYPMRVGALIGTRDGVELDGYLHFGFFVGAAFQIQDDLLNLVGDEASYGKERDGDIWEGKRTLMLIHLLNAMEPEARARLARVLERPRVERTREEVQWVREQMDRYGSIDYARQVAHGLAGAALHEFALAFADVPDSPDKDFLAALPTWVIERA</sequence>
<evidence type="ECO:0000256" key="5">
    <source>
        <dbReference type="ARBA" id="ARBA00022842"/>
    </source>
</evidence>
<evidence type="ECO:0000256" key="4">
    <source>
        <dbReference type="ARBA" id="ARBA00022723"/>
    </source>
</evidence>
<protein>
    <submittedName>
        <fullName evidence="7">Polyprenyl synthetase family protein</fullName>
    </submittedName>
</protein>
<evidence type="ECO:0000256" key="6">
    <source>
        <dbReference type="RuleBase" id="RU004466"/>
    </source>
</evidence>
<name>A0ABT4AG02_9BACT</name>
<dbReference type="InterPro" id="IPR008949">
    <property type="entry name" value="Isoprenoid_synthase_dom_sf"/>
</dbReference>
<keyword evidence="4" id="KW-0479">Metal-binding</keyword>
<dbReference type="InterPro" id="IPR000092">
    <property type="entry name" value="Polyprenyl_synt"/>
</dbReference>